<organism evidence="2 3">
    <name type="scientific">Punica granatum</name>
    <name type="common">Pomegranate</name>
    <dbReference type="NCBI Taxonomy" id="22663"/>
    <lineage>
        <taxon>Eukaryota</taxon>
        <taxon>Viridiplantae</taxon>
        <taxon>Streptophyta</taxon>
        <taxon>Embryophyta</taxon>
        <taxon>Tracheophyta</taxon>
        <taxon>Spermatophyta</taxon>
        <taxon>Magnoliopsida</taxon>
        <taxon>eudicotyledons</taxon>
        <taxon>Gunneridae</taxon>
        <taxon>Pentapetalae</taxon>
        <taxon>rosids</taxon>
        <taxon>malvids</taxon>
        <taxon>Myrtales</taxon>
        <taxon>Lythraceae</taxon>
        <taxon>Punica</taxon>
    </lineage>
</organism>
<comment type="caution">
    <text evidence="2">The sequence shown here is derived from an EMBL/GenBank/DDBJ whole genome shotgun (WGS) entry which is preliminary data.</text>
</comment>
<keyword evidence="3" id="KW-1185">Reference proteome</keyword>
<dbReference type="Proteomes" id="UP000233551">
    <property type="component" value="Unassembled WGS sequence"/>
</dbReference>
<evidence type="ECO:0000256" key="1">
    <source>
        <dbReference type="SAM" id="MobiDB-lite"/>
    </source>
</evidence>
<reference evidence="2 3" key="1">
    <citation type="submission" date="2017-11" db="EMBL/GenBank/DDBJ databases">
        <title>De-novo sequencing of pomegranate (Punica granatum L.) genome.</title>
        <authorList>
            <person name="Akparov Z."/>
            <person name="Amiraslanov A."/>
            <person name="Hajiyeva S."/>
            <person name="Abbasov M."/>
            <person name="Kaur K."/>
            <person name="Hamwieh A."/>
            <person name="Solovyev V."/>
            <person name="Salamov A."/>
            <person name="Braich B."/>
            <person name="Kosarev P."/>
            <person name="Mahmoud A."/>
            <person name="Hajiyev E."/>
            <person name="Babayeva S."/>
            <person name="Izzatullayeva V."/>
            <person name="Mammadov A."/>
            <person name="Mammadov A."/>
            <person name="Sharifova S."/>
            <person name="Ojaghi J."/>
            <person name="Eynullazada K."/>
            <person name="Bayramov B."/>
            <person name="Abdulazimova A."/>
            <person name="Shahmuradov I."/>
        </authorList>
    </citation>
    <scope>NUCLEOTIDE SEQUENCE [LARGE SCALE GENOMIC DNA]</scope>
    <source>
        <strain evidence="3">cv. AG2017</strain>
        <tissue evidence="2">Leaf</tissue>
    </source>
</reference>
<sequence length="72" mass="7845">MRAHGRYPLEGAVSLPSSSEGMRKGSGSRRKRPYGSVVSRETYGYPHCKGAERSLGSPEASNLLFHDVVCFS</sequence>
<protein>
    <submittedName>
        <fullName evidence="2">Uncharacterized protein</fullName>
    </submittedName>
</protein>
<evidence type="ECO:0000313" key="2">
    <source>
        <dbReference type="EMBL" id="PKI57836.1"/>
    </source>
</evidence>
<evidence type="ECO:0000313" key="3">
    <source>
        <dbReference type="Proteomes" id="UP000233551"/>
    </source>
</evidence>
<accession>A0A2I0JQT6</accession>
<name>A0A2I0JQT6_PUNGR</name>
<proteinExistence type="predicted"/>
<feature type="region of interest" description="Disordered" evidence="1">
    <location>
        <begin position="1"/>
        <end position="36"/>
    </location>
</feature>
<dbReference type="EMBL" id="PGOL01001488">
    <property type="protein sequence ID" value="PKI57836.1"/>
    <property type="molecule type" value="Genomic_DNA"/>
</dbReference>
<dbReference type="AlphaFoldDB" id="A0A2I0JQT6"/>
<gene>
    <name evidence="2" type="ORF">CRG98_021782</name>
</gene>